<evidence type="ECO:0000259" key="2">
    <source>
        <dbReference type="PROSITE" id="PS51819"/>
    </source>
</evidence>
<proteinExistence type="predicted"/>
<dbReference type="Gene3D" id="3.10.180.10">
    <property type="entry name" value="2,3-Dihydroxybiphenyl 1,2-Dioxygenase, domain 1"/>
    <property type="match status" value="1"/>
</dbReference>
<feature type="compositionally biased region" description="Acidic residues" evidence="1">
    <location>
        <begin position="144"/>
        <end position="154"/>
    </location>
</feature>
<evidence type="ECO:0000313" key="3">
    <source>
        <dbReference type="EMBL" id="GAQ66097.1"/>
    </source>
</evidence>
<name>A0A117EFT6_STRSC</name>
<reference evidence="4" key="3">
    <citation type="submission" date="2016-02" db="EMBL/GenBank/DDBJ databases">
        <title>Draft genome of pathogenic Streptomyces sp. in Japan.</title>
        <authorList>
            <person name="Tomihama T."/>
            <person name="Ikenaga M."/>
            <person name="Sakai M."/>
            <person name="Okubo T."/>
            <person name="Ikeda S."/>
        </authorList>
    </citation>
    <scope>NUCLEOTIDE SEQUENCE [LARGE SCALE GENOMIC DNA]</scope>
    <source>
        <strain evidence="4">S58</strain>
    </source>
</reference>
<reference evidence="3 4" key="2">
    <citation type="journal article" date="2016" name="Genome Announc.">
        <title>Draft Genome Sequences of Streptomyces scabiei S58, Streptomyces turgidiscabies T45, and Streptomyces acidiscabies a10, the Pathogens of Potato Common Scab, Isolated in Japan.</title>
        <authorList>
            <person name="Tomihama T."/>
            <person name="Nishi Y."/>
            <person name="Sakai M."/>
            <person name="Ikenaga M."/>
            <person name="Okubo T."/>
            <person name="Ikeda S."/>
        </authorList>
    </citation>
    <scope>NUCLEOTIDE SEQUENCE [LARGE SCALE GENOMIC DNA]</scope>
    <source>
        <strain evidence="3 4">S58</strain>
    </source>
</reference>
<dbReference type="EMBL" id="BCMM01000037">
    <property type="protein sequence ID" value="GAQ66097.1"/>
    <property type="molecule type" value="Genomic_DNA"/>
</dbReference>
<sequence length="163" mass="17090">MSEHAHLSEGEGREGPAVRELRLVVTAADYDAALHFYRDVLGLPERAAFSSDGGRVSILEAGRATLEITDPRHAEFIDEVEVGRRVAGHVRVAFQVDDSAAVTVRLAAAGAEVLAEPTRTPWNSLNARLEAPGALQLTLFTELGDGEGGEENGGDGDGGGDGS</sequence>
<organism evidence="3 4">
    <name type="scientific">Streptomyces scabiei</name>
    <dbReference type="NCBI Taxonomy" id="1930"/>
    <lineage>
        <taxon>Bacteria</taxon>
        <taxon>Bacillati</taxon>
        <taxon>Actinomycetota</taxon>
        <taxon>Actinomycetes</taxon>
        <taxon>Kitasatosporales</taxon>
        <taxon>Streptomycetaceae</taxon>
        <taxon>Streptomyces</taxon>
    </lineage>
</organism>
<dbReference type="InterPro" id="IPR037523">
    <property type="entry name" value="VOC_core"/>
</dbReference>
<dbReference type="Proteomes" id="UP000067448">
    <property type="component" value="Unassembled WGS sequence"/>
</dbReference>
<dbReference type="PROSITE" id="PS51819">
    <property type="entry name" value="VOC"/>
    <property type="match status" value="1"/>
</dbReference>
<dbReference type="Pfam" id="PF00903">
    <property type="entry name" value="Glyoxalase"/>
    <property type="match status" value="1"/>
</dbReference>
<dbReference type="InterPro" id="IPR004360">
    <property type="entry name" value="Glyas_Fos-R_dOase_dom"/>
</dbReference>
<dbReference type="OrthoDB" id="956698at2"/>
<evidence type="ECO:0000256" key="1">
    <source>
        <dbReference type="SAM" id="MobiDB-lite"/>
    </source>
</evidence>
<accession>A0A117EFT6</accession>
<gene>
    <name evidence="3" type="ORF">SsS58_06527</name>
</gene>
<feature type="domain" description="VOC" evidence="2">
    <location>
        <begin position="19"/>
        <end position="142"/>
    </location>
</feature>
<dbReference type="AlphaFoldDB" id="A0A117EFT6"/>
<reference evidence="4" key="1">
    <citation type="submission" date="2015-11" db="EMBL/GenBank/DDBJ databases">
        <authorList>
            <consortium name="Cross-ministerial Strategic Innovation Promotion Program (SIP) consortium"/>
            <person name="Tomihama T."/>
            <person name="Ikenaga M."/>
            <person name="Sakai M."/>
            <person name="Okubo T."/>
            <person name="Ikeda S."/>
        </authorList>
    </citation>
    <scope>NUCLEOTIDE SEQUENCE [LARGE SCALE GENOMIC DNA]</scope>
    <source>
        <strain evidence="4">S58</strain>
    </source>
</reference>
<dbReference type="RefSeq" id="WP_059083385.1">
    <property type="nucleotide sequence ID" value="NZ_BCMM01000037.1"/>
</dbReference>
<dbReference type="InterPro" id="IPR029068">
    <property type="entry name" value="Glyas_Bleomycin-R_OHBP_Dase"/>
</dbReference>
<dbReference type="SUPFAM" id="SSF54593">
    <property type="entry name" value="Glyoxalase/Bleomycin resistance protein/Dihydroxybiphenyl dioxygenase"/>
    <property type="match status" value="1"/>
</dbReference>
<feature type="region of interest" description="Disordered" evidence="1">
    <location>
        <begin position="142"/>
        <end position="163"/>
    </location>
</feature>
<evidence type="ECO:0000313" key="4">
    <source>
        <dbReference type="Proteomes" id="UP000067448"/>
    </source>
</evidence>
<protein>
    <submittedName>
        <fullName evidence="3">Glyoxalase-like domain protein</fullName>
    </submittedName>
</protein>
<comment type="caution">
    <text evidence="3">The sequence shown here is derived from an EMBL/GenBank/DDBJ whole genome shotgun (WGS) entry which is preliminary data.</text>
</comment>